<feature type="region of interest" description="Disordered" evidence="1">
    <location>
        <begin position="1"/>
        <end position="46"/>
    </location>
</feature>
<dbReference type="PANTHER" id="PTHR35360">
    <property type="entry name" value="OS01G0324125 PROTEIN-RELATED"/>
    <property type="match status" value="1"/>
</dbReference>
<protein>
    <submittedName>
        <fullName evidence="2">Uncharacterized protein</fullName>
    </submittedName>
</protein>
<dbReference type="EMBL" id="CM029041">
    <property type="protein sequence ID" value="KAG2624169.1"/>
    <property type="molecule type" value="Genomic_DNA"/>
</dbReference>
<reference evidence="2" key="1">
    <citation type="submission" date="2020-05" db="EMBL/GenBank/DDBJ databases">
        <title>WGS assembly of Panicum virgatum.</title>
        <authorList>
            <person name="Lovell J.T."/>
            <person name="Jenkins J."/>
            <person name="Shu S."/>
            <person name="Juenger T.E."/>
            <person name="Schmutz J."/>
        </authorList>
    </citation>
    <scope>NUCLEOTIDE SEQUENCE</scope>
    <source>
        <strain evidence="2">AP13</strain>
    </source>
</reference>
<gene>
    <name evidence="2" type="ORF">PVAP13_3KG109500</name>
</gene>
<evidence type="ECO:0000313" key="2">
    <source>
        <dbReference type="EMBL" id="KAG2624169.1"/>
    </source>
</evidence>
<dbReference type="PANTHER" id="PTHR35360:SF3">
    <property type="entry name" value="OS07G0492700 PROTEIN"/>
    <property type="match status" value="1"/>
</dbReference>
<dbReference type="AlphaFoldDB" id="A0A8T0UVN3"/>
<name>A0A8T0UVN3_PANVG</name>
<feature type="compositionally biased region" description="Basic residues" evidence="1">
    <location>
        <begin position="8"/>
        <end position="19"/>
    </location>
</feature>
<dbReference type="Proteomes" id="UP000823388">
    <property type="component" value="Chromosome 3K"/>
</dbReference>
<evidence type="ECO:0000256" key="1">
    <source>
        <dbReference type="SAM" id="MobiDB-lite"/>
    </source>
</evidence>
<organism evidence="2 3">
    <name type="scientific">Panicum virgatum</name>
    <name type="common">Blackwell switchgrass</name>
    <dbReference type="NCBI Taxonomy" id="38727"/>
    <lineage>
        <taxon>Eukaryota</taxon>
        <taxon>Viridiplantae</taxon>
        <taxon>Streptophyta</taxon>
        <taxon>Embryophyta</taxon>
        <taxon>Tracheophyta</taxon>
        <taxon>Spermatophyta</taxon>
        <taxon>Magnoliopsida</taxon>
        <taxon>Liliopsida</taxon>
        <taxon>Poales</taxon>
        <taxon>Poaceae</taxon>
        <taxon>PACMAD clade</taxon>
        <taxon>Panicoideae</taxon>
        <taxon>Panicodae</taxon>
        <taxon>Paniceae</taxon>
        <taxon>Panicinae</taxon>
        <taxon>Panicum</taxon>
        <taxon>Panicum sect. Hiantes</taxon>
    </lineage>
</organism>
<keyword evidence="3" id="KW-1185">Reference proteome</keyword>
<sequence length="296" mass="33538">MFMDDRGGRRRGRRRRRQQGQRAIDVAAGNSAEEVDGDIPGSRTPKKHTWKAIMGLPMTQTVPDTCGLVAATVCLEAQHRLEFEREHGSGSFPCRAAAPRMLRRECYRQQIWNPYTQEYDRGWAPRKGARINNILAKIKEIGGVRTTNAAPPAPLLLPLADYEIHKYTDLNPATAAELIYRRGPCIGTIFATEAYCSFVDANQDPSAVFKGCPRAKRIKLWEKNKGAFHFVVCYEYRHIRGQLHILVMDNQSQGATRKWIDFTEFDALHTIRVDPLPPRHLVQGPSRSAPTPPVYF</sequence>
<evidence type="ECO:0000313" key="3">
    <source>
        <dbReference type="Proteomes" id="UP000823388"/>
    </source>
</evidence>
<comment type="caution">
    <text evidence="2">The sequence shown here is derived from an EMBL/GenBank/DDBJ whole genome shotgun (WGS) entry which is preliminary data.</text>
</comment>
<proteinExistence type="predicted"/>
<accession>A0A8T0UVN3</accession>